<dbReference type="Gene3D" id="3.40.1780.10">
    <property type="entry name" value="QueA-like"/>
    <property type="match status" value="1"/>
</dbReference>
<dbReference type="InterPro" id="IPR042118">
    <property type="entry name" value="QueA_dom1"/>
</dbReference>
<dbReference type="Pfam" id="PF02547">
    <property type="entry name" value="Queuosine_synth"/>
    <property type="match status" value="1"/>
</dbReference>
<evidence type="ECO:0000256" key="3">
    <source>
        <dbReference type="ARBA" id="ARBA00022691"/>
    </source>
</evidence>
<keyword evidence="2" id="KW-0808">Transferase</keyword>
<dbReference type="InterPro" id="IPR036100">
    <property type="entry name" value="QueA_sf"/>
</dbReference>
<dbReference type="InterPro" id="IPR042119">
    <property type="entry name" value="QueA_dom2"/>
</dbReference>
<dbReference type="SUPFAM" id="SSF111337">
    <property type="entry name" value="QueA-like"/>
    <property type="match status" value="1"/>
</dbReference>
<evidence type="ECO:0000256" key="4">
    <source>
        <dbReference type="ARBA" id="ARBA00022785"/>
    </source>
</evidence>
<keyword evidence="1" id="KW-0963">Cytoplasm</keyword>
<dbReference type="EMBL" id="JAHESD010000040">
    <property type="protein sequence ID" value="MBT1704852.1"/>
    <property type="molecule type" value="Genomic_DNA"/>
</dbReference>
<reference evidence="5 6" key="1">
    <citation type="submission" date="2021-05" db="EMBL/GenBank/DDBJ databases">
        <title>A Polyphasic approach of four new species of the genus Ohtaekwangia: Ohtaekwangia histidinii sp. nov., Ohtaekwangia cretensis sp. nov., Ohtaekwangia indiensis sp. nov., Ohtaekwangia reichenbachii sp. nov. from diverse environment.</title>
        <authorList>
            <person name="Octaviana S."/>
        </authorList>
    </citation>
    <scope>NUCLEOTIDE SEQUENCE [LARGE SCALE GENOMIC DNA]</scope>
    <source>
        <strain evidence="5 6">PWU20</strain>
    </source>
</reference>
<proteinExistence type="predicted"/>
<keyword evidence="3" id="KW-0949">S-adenosyl-L-methionine</keyword>
<evidence type="ECO:0000256" key="2">
    <source>
        <dbReference type="ARBA" id="ARBA00022679"/>
    </source>
</evidence>
<dbReference type="PANTHER" id="PTHR30307:SF0">
    <property type="entry name" value="S-ADENOSYLMETHIONINE:TRNA RIBOSYLTRANSFERASE-ISOMERASE"/>
    <property type="match status" value="1"/>
</dbReference>
<dbReference type="Proteomes" id="UP000772618">
    <property type="component" value="Unassembled WGS sequence"/>
</dbReference>
<sequence length="394" mass="45078">MDILNLRDFEYDLPQERIALYPLAQRDEAKLLISKGKNIAHTVFKTLPEHLPANAFLFFNNTKVIPARLQFEKDTGAQIEIFLLNPVEPSTLLMETMKAQRTCTWNCTIGNLKRWNEGLVLVKEISDIKLEATLINRVEGTVRFVWNGNQSFAEVIESIGKTPLPPYLRRPAEEADRDRYQTIYSHYEGAVAAPTAGLHFTTRVFDDLKKRNIPHDFLTLHVSAGTFQPIKTENVHEHVMHKEQIIVHRHNVESLLTKDIFVIPVGTTSMRTLESLYWYGVKLLLDKDTAFNISQQYPYSIKNPPSQREALQAILSLMEEKQTDYLVGETSIFIKPGYSFKICSGLITNFHQPGSTLILLIATLLGEHWKQVYQEALDKGYRFLSYGDSSLLIP</sequence>
<accession>A0ABS5VTW0</accession>
<organism evidence="5 6">
    <name type="scientific">Chryseosolibacter indicus</name>
    <dbReference type="NCBI Taxonomy" id="2782351"/>
    <lineage>
        <taxon>Bacteria</taxon>
        <taxon>Pseudomonadati</taxon>
        <taxon>Bacteroidota</taxon>
        <taxon>Cytophagia</taxon>
        <taxon>Cytophagales</taxon>
        <taxon>Chryseotaleaceae</taxon>
        <taxon>Chryseosolibacter</taxon>
    </lineage>
</organism>
<comment type="caution">
    <text evidence="5">The sequence shown here is derived from an EMBL/GenBank/DDBJ whole genome shotgun (WGS) entry which is preliminary data.</text>
</comment>
<protein>
    <submittedName>
        <fullName evidence="5">S-adenosylmethionine:tRNA ribosyltransferase-isomerase</fullName>
    </submittedName>
</protein>
<evidence type="ECO:0000256" key="1">
    <source>
        <dbReference type="ARBA" id="ARBA00022490"/>
    </source>
</evidence>
<dbReference type="PANTHER" id="PTHR30307">
    <property type="entry name" value="S-ADENOSYLMETHIONINE:TRNA RIBOSYLTRANSFERASE-ISOMERASE"/>
    <property type="match status" value="1"/>
</dbReference>
<evidence type="ECO:0000313" key="5">
    <source>
        <dbReference type="EMBL" id="MBT1704852.1"/>
    </source>
</evidence>
<dbReference type="RefSeq" id="WP_254154814.1">
    <property type="nucleotide sequence ID" value="NZ_JAHESD010000040.1"/>
</dbReference>
<keyword evidence="6" id="KW-1185">Reference proteome</keyword>
<gene>
    <name evidence="5" type="ORF">KK060_16270</name>
</gene>
<dbReference type="InterPro" id="IPR003699">
    <property type="entry name" value="QueA"/>
</dbReference>
<name>A0ABS5VTW0_9BACT</name>
<dbReference type="Gene3D" id="2.40.10.240">
    <property type="entry name" value="QueA-like"/>
    <property type="match status" value="1"/>
</dbReference>
<keyword evidence="4" id="KW-0671">Queuosine biosynthesis</keyword>
<evidence type="ECO:0000313" key="6">
    <source>
        <dbReference type="Proteomes" id="UP000772618"/>
    </source>
</evidence>